<evidence type="ECO:0000313" key="1">
    <source>
        <dbReference type="EMBL" id="KAL3952379.1"/>
    </source>
</evidence>
<dbReference type="EMBL" id="JBGNUJ010000012">
    <property type="protein sequence ID" value="KAL3952379.1"/>
    <property type="molecule type" value="Genomic_DNA"/>
</dbReference>
<organism evidence="1 2">
    <name type="scientific">Purpureocillium lilacinum</name>
    <name type="common">Paecilomyces lilacinus</name>
    <dbReference type="NCBI Taxonomy" id="33203"/>
    <lineage>
        <taxon>Eukaryota</taxon>
        <taxon>Fungi</taxon>
        <taxon>Dikarya</taxon>
        <taxon>Ascomycota</taxon>
        <taxon>Pezizomycotina</taxon>
        <taxon>Sordariomycetes</taxon>
        <taxon>Hypocreomycetidae</taxon>
        <taxon>Hypocreales</taxon>
        <taxon>Ophiocordycipitaceae</taxon>
        <taxon>Purpureocillium</taxon>
    </lineage>
</organism>
<gene>
    <name evidence="1" type="ORF">ACCO45_012322</name>
</gene>
<name>A0ACC4D9S5_PURLI</name>
<proteinExistence type="predicted"/>
<accession>A0ACC4D9S5</accession>
<dbReference type="Proteomes" id="UP001638806">
    <property type="component" value="Unassembled WGS sequence"/>
</dbReference>
<reference evidence="1" key="1">
    <citation type="submission" date="2024-12" db="EMBL/GenBank/DDBJ databases">
        <title>Comparative genomics and development of molecular markers within Purpureocillium lilacinum and among Purpureocillium species.</title>
        <authorList>
            <person name="Yeh Z.-Y."/>
            <person name="Ni N.-T."/>
            <person name="Lo P.-H."/>
            <person name="Mushyakhwo K."/>
            <person name="Lin C.-F."/>
            <person name="Nai Y.-S."/>
        </authorList>
    </citation>
    <scope>NUCLEOTIDE SEQUENCE</scope>
    <source>
        <strain evidence="1">NCHU-NPUST-175</strain>
    </source>
</reference>
<sequence>MNANPAPANYTMTRRIRLPGATTAGRALAGPFRHGAVAEPTPGTGPTRVAKSRPATFAILATSLSNWIHTVLQSAQYPEGCASAQPWLLHDLRTALSCASLPVELPLLRGQPDSRNPEAQSTAPRQSLLGAQQASSCDSRSGRRRRAETTPAGLAALKTVARCWGWEKVRHYGWPTRGDRYNDSLRAVAKAVENWAEFTIKANQLLLRYFHLSATSRRCKLPDAVDPLQHTVLENAKKWSHGDSFVMDNDPDKVPLLLKKLSNRDLPPGFGFDRNGLMVREKYAARDSDFDTNVIETLDQVPSDAGDDSKRFHDVASSLISPTGTTDASSSSQLSSASGEQGDISSRDEAAASWRAVAATGPASEAGPRDDGGDDSGSVANGVAGPGRMLRSRVKPTEPGTNSKDKTAGTVRDTDDQNPATRQTRSTRNHDVNYHEPPSRQVPARHPAQPLNLVGPGQDRCCPTKVPADLLRILDNPLFSSRSFTLPADLIGPYIGYLPLLCYSHVQKFCTVLLELIPAETVESNSKPNSGLVLDEHSKAKRRASLPDITADLKRPRLDELVSPTAATSQGGRPQHDPIRDEDYRKQVLAELKLGRSRPPATDGPDNPEAHFWTGDQAAVGVGLGSVHIPIITKGQQRFRWSDGRPVVQLFRRMEDLDRHVAVQIPSRSSEKDSFQTRCLRDVEKRFLDGQPTDDPWNLLDLASPMPPSILPSFLEGENCQLLPEIRSEQTLGLGGHILQWTSIRSWLEVVADQMRNPRTTNEDMGPSAKKYINIVLELIAKKVKNGRLEDIGGQVEVTEIVALVKEMRKEFPVSPARELFQSMLDKTTATEHVELHGPMPAQKLNNASVEDDAFGTDRIVLASQFNSNAILSDMLDEYEPSQATKNRSLYWAARLGHDKIVASLLRAGADPNSRELERQTALTAACEHGNSLCWTWSGREGALSFACGGGYDDIVQELLKRPGCKGDSPDRSGATPFFWAVGGGHHSTVRILARRHGVKINHQDKLGRTAISWAAGDGMADILMTLLALPGIGVNILDKKGRSPLSWASGNGQINTVQVLLEATAVDKASIDSDKRTAISWASAGGHYAVLLLLLDKGCPGVAMEDIDGWTPLAWAIQADSADTVQALLDSKKVQLEGTTVLDGPHCHGLSNTGI</sequence>
<protein>
    <submittedName>
        <fullName evidence="1">Uncharacterized protein</fullName>
    </submittedName>
</protein>
<keyword evidence="2" id="KW-1185">Reference proteome</keyword>
<evidence type="ECO:0000313" key="2">
    <source>
        <dbReference type="Proteomes" id="UP001638806"/>
    </source>
</evidence>
<comment type="caution">
    <text evidence="1">The sequence shown here is derived from an EMBL/GenBank/DDBJ whole genome shotgun (WGS) entry which is preliminary data.</text>
</comment>